<dbReference type="Proteomes" id="UP000837675">
    <property type="component" value="Unassembled WGS sequence"/>
</dbReference>
<dbReference type="InterPro" id="IPR023091">
    <property type="entry name" value="MetalPrtase_cat_dom_sf_prd"/>
</dbReference>
<accession>A0A8S4BX42</accession>
<comment type="similarity">
    <text evidence="2">Belongs to the endoribonuclease YbeY family.</text>
</comment>
<dbReference type="SUPFAM" id="SSF55486">
    <property type="entry name" value="Metalloproteases ('zincins'), catalytic domain"/>
    <property type="match status" value="1"/>
</dbReference>
<dbReference type="PROSITE" id="PS01306">
    <property type="entry name" value="UPF0054"/>
    <property type="match status" value="1"/>
</dbReference>
<comment type="cofactor">
    <cofactor evidence="1">
        <name>Zn(2+)</name>
        <dbReference type="ChEBI" id="CHEBI:29105"/>
    </cofactor>
</comment>
<evidence type="ECO:0000256" key="2">
    <source>
        <dbReference type="ARBA" id="ARBA00010875"/>
    </source>
</evidence>
<dbReference type="GO" id="GO:0004222">
    <property type="term" value="F:metalloendopeptidase activity"/>
    <property type="evidence" value="ECO:0007669"/>
    <property type="project" value="InterPro"/>
</dbReference>
<dbReference type="GO" id="GO:0006364">
    <property type="term" value="P:rRNA processing"/>
    <property type="evidence" value="ECO:0007669"/>
    <property type="project" value="InterPro"/>
</dbReference>
<evidence type="ECO:0000313" key="8">
    <source>
        <dbReference type="EMBL" id="CAG7598382.1"/>
    </source>
</evidence>
<evidence type="ECO:0000256" key="6">
    <source>
        <dbReference type="ARBA" id="ARBA00022801"/>
    </source>
</evidence>
<keyword evidence="4" id="KW-0479">Metal-binding</keyword>
<dbReference type="GO" id="GO:0004519">
    <property type="term" value="F:endonuclease activity"/>
    <property type="evidence" value="ECO:0007669"/>
    <property type="project" value="UniProtKB-KW"/>
</dbReference>
<protein>
    <submittedName>
        <fullName evidence="8">rRNA maturation RNase YbeY</fullName>
    </submittedName>
</protein>
<keyword evidence="6" id="KW-0378">Hydrolase</keyword>
<dbReference type="InterPro" id="IPR002036">
    <property type="entry name" value="YbeY"/>
</dbReference>
<dbReference type="PANTHER" id="PTHR46986:SF1">
    <property type="entry name" value="ENDORIBONUCLEASE YBEY, CHLOROPLASTIC"/>
    <property type="match status" value="1"/>
</dbReference>
<gene>
    <name evidence="8" type="ORF">MHYMCMPASI_01012</name>
</gene>
<keyword evidence="3" id="KW-0540">Nuclease</keyword>
<evidence type="ECO:0000313" key="9">
    <source>
        <dbReference type="Proteomes" id="UP000837675"/>
    </source>
</evidence>
<evidence type="ECO:0000256" key="5">
    <source>
        <dbReference type="ARBA" id="ARBA00022759"/>
    </source>
</evidence>
<dbReference type="NCBIfam" id="TIGR00043">
    <property type="entry name" value="rRNA maturation RNase YbeY"/>
    <property type="match status" value="1"/>
</dbReference>
<evidence type="ECO:0000256" key="3">
    <source>
        <dbReference type="ARBA" id="ARBA00022722"/>
    </source>
</evidence>
<proteinExistence type="inferred from homology"/>
<keyword evidence="7" id="KW-0862">Zinc</keyword>
<dbReference type="PANTHER" id="PTHR46986">
    <property type="entry name" value="ENDORIBONUCLEASE YBEY, CHLOROPLASTIC"/>
    <property type="match status" value="1"/>
</dbReference>
<dbReference type="HAMAP" id="MF_00009">
    <property type="entry name" value="Endoribonucl_YbeY"/>
    <property type="match status" value="1"/>
</dbReference>
<dbReference type="AlphaFoldDB" id="A0A8S4BX42"/>
<reference evidence="8" key="1">
    <citation type="submission" date="2021-06" db="EMBL/GenBank/DDBJ databases">
        <authorList>
            <person name="Nardi T."/>
            <person name="Nardi T."/>
        </authorList>
    </citation>
    <scope>NUCLEOTIDE SEQUENCE</scope>
</reference>
<evidence type="ECO:0000256" key="7">
    <source>
        <dbReference type="ARBA" id="ARBA00022833"/>
    </source>
</evidence>
<organism evidence="8 9">
    <name type="scientific">Hyalomma marginatum</name>
    <dbReference type="NCBI Taxonomy" id="34627"/>
    <lineage>
        <taxon>Eukaryota</taxon>
        <taxon>Metazoa</taxon>
        <taxon>Ecdysozoa</taxon>
        <taxon>Arthropoda</taxon>
        <taxon>Chelicerata</taxon>
        <taxon>Arachnida</taxon>
        <taxon>Acari</taxon>
        <taxon>Parasitiformes</taxon>
        <taxon>Ixodida</taxon>
        <taxon>Ixodoidea</taxon>
        <taxon>Ixodidae</taxon>
        <taxon>Hyalomminae</taxon>
        <taxon>Hyalomma</taxon>
    </lineage>
</organism>
<evidence type="ECO:0000256" key="1">
    <source>
        <dbReference type="ARBA" id="ARBA00001947"/>
    </source>
</evidence>
<dbReference type="GO" id="GO:0046872">
    <property type="term" value="F:metal ion binding"/>
    <property type="evidence" value="ECO:0007669"/>
    <property type="project" value="UniProtKB-KW"/>
</dbReference>
<name>A0A8S4BX42_9ACAR</name>
<sequence length="190" mass="22416">MKEADPDSFYSVSADVIIRDCEWFDITGFEDIEQYIRNVLFLVLNYTGFLKHMHEVEVAVLLTDDDELEQLNHEFRHKNGPTNVLSFPAHEFSRDDFFSLPIQENEKFFLGDVAISYQRIFQESIEQTKTFKAHFTHILVHSFLHLLGYDHIEETDAEIMERVEISIMNSMGFKDPYLLEHVTDTLQIKY</sequence>
<keyword evidence="9" id="KW-1185">Reference proteome</keyword>
<keyword evidence="5" id="KW-0255">Endonuclease</keyword>
<dbReference type="Pfam" id="PF02130">
    <property type="entry name" value="YbeY"/>
    <property type="match status" value="1"/>
</dbReference>
<dbReference type="Gene3D" id="3.40.390.30">
    <property type="entry name" value="Metalloproteases ('zincins'), catalytic domain"/>
    <property type="match status" value="1"/>
</dbReference>
<dbReference type="InterPro" id="IPR020549">
    <property type="entry name" value="YbeY_CS"/>
</dbReference>
<comment type="caution">
    <text evidence="8">The sequence shown here is derived from an EMBL/GenBank/DDBJ whole genome shotgun (WGS) entry which is preliminary data.</text>
</comment>
<evidence type="ECO:0000256" key="4">
    <source>
        <dbReference type="ARBA" id="ARBA00022723"/>
    </source>
</evidence>
<dbReference type="EMBL" id="CAJVAF010000334">
    <property type="protein sequence ID" value="CAG7598382.1"/>
    <property type="molecule type" value="Genomic_DNA"/>
</dbReference>